<protein>
    <submittedName>
        <fullName evidence="1">Uncharacterized protein</fullName>
    </submittedName>
</protein>
<reference evidence="2" key="2">
    <citation type="submission" date="2015-01" db="EMBL/GenBank/DDBJ databases">
        <title>Evolutionary Origins and Diversification of the Mycorrhizal Mutualists.</title>
        <authorList>
            <consortium name="DOE Joint Genome Institute"/>
            <consortium name="Mycorrhizal Genomics Consortium"/>
            <person name="Kohler A."/>
            <person name="Kuo A."/>
            <person name="Nagy L.G."/>
            <person name="Floudas D."/>
            <person name="Copeland A."/>
            <person name="Barry K.W."/>
            <person name="Cichocki N."/>
            <person name="Veneault-Fourrey C."/>
            <person name="LaButti K."/>
            <person name="Lindquist E.A."/>
            <person name="Lipzen A."/>
            <person name="Lundell T."/>
            <person name="Morin E."/>
            <person name="Murat C."/>
            <person name="Riley R."/>
            <person name="Ohm R."/>
            <person name="Sun H."/>
            <person name="Tunlid A."/>
            <person name="Henrissat B."/>
            <person name="Grigoriev I.V."/>
            <person name="Hibbett D.S."/>
            <person name="Martin F."/>
        </authorList>
    </citation>
    <scope>NUCLEOTIDE SEQUENCE [LARGE SCALE GENOMIC DNA]</scope>
    <source>
        <strain evidence="2">Marx 270</strain>
    </source>
</reference>
<reference evidence="1 2" key="1">
    <citation type="submission" date="2014-04" db="EMBL/GenBank/DDBJ databases">
        <authorList>
            <consortium name="DOE Joint Genome Institute"/>
            <person name="Kuo A."/>
            <person name="Kohler A."/>
            <person name="Costa M.D."/>
            <person name="Nagy L.G."/>
            <person name="Floudas D."/>
            <person name="Copeland A."/>
            <person name="Barry K.W."/>
            <person name="Cichocki N."/>
            <person name="Veneault-Fourrey C."/>
            <person name="LaButti K."/>
            <person name="Lindquist E.A."/>
            <person name="Lipzen A."/>
            <person name="Lundell T."/>
            <person name="Morin E."/>
            <person name="Murat C."/>
            <person name="Sun H."/>
            <person name="Tunlid A."/>
            <person name="Henrissat B."/>
            <person name="Grigoriev I.V."/>
            <person name="Hibbett D.S."/>
            <person name="Martin F."/>
            <person name="Nordberg H.P."/>
            <person name="Cantor M.N."/>
            <person name="Hua S.X."/>
        </authorList>
    </citation>
    <scope>NUCLEOTIDE SEQUENCE [LARGE SCALE GENOMIC DNA]</scope>
    <source>
        <strain evidence="1 2">Marx 270</strain>
    </source>
</reference>
<evidence type="ECO:0000313" key="1">
    <source>
        <dbReference type="EMBL" id="KIO11929.1"/>
    </source>
</evidence>
<dbReference type="EMBL" id="KN831949">
    <property type="protein sequence ID" value="KIO11929.1"/>
    <property type="molecule type" value="Genomic_DNA"/>
</dbReference>
<name>A0A0C3PTA5_PISTI</name>
<proteinExistence type="predicted"/>
<dbReference type="HOGENOM" id="CLU_2224307_0_0_1"/>
<accession>A0A0C3PTA5</accession>
<gene>
    <name evidence="1" type="ORF">M404DRAFT_994622</name>
</gene>
<evidence type="ECO:0000313" key="2">
    <source>
        <dbReference type="Proteomes" id="UP000054217"/>
    </source>
</evidence>
<dbReference type="AlphaFoldDB" id="A0A0C3PTA5"/>
<organism evidence="1 2">
    <name type="scientific">Pisolithus tinctorius Marx 270</name>
    <dbReference type="NCBI Taxonomy" id="870435"/>
    <lineage>
        <taxon>Eukaryota</taxon>
        <taxon>Fungi</taxon>
        <taxon>Dikarya</taxon>
        <taxon>Basidiomycota</taxon>
        <taxon>Agaricomycotina</taxon>
        <taxon>Agaricomycetes</taxon>
        <taxon>Agaricomycetidae</taxon>
        <taxon>Boletales</taxon>
        <taxon>Sclerodermatineae</taxon>
        <taxon>Pisolithaceae</taxon>
        <taxon>Pisolithus</taxon>
    </lineage>
</organism>
<keyword evidence="2" id="KW-1185">Reference proteome</keyword>
<dbReference type="InParanoid" id="A0A0C3PTA5"/>
<sequence length="106" mass="12055">MSVDRGCVNNLVRSYLRMDGVHLCKPKHSLVMLHLCDPKTATSLSQPPSSAFGLDQELEYPSPLWHTSSEFCDKANPPTLHNEIARIFHRGTLSWRAPHCSWTKLR</sequence>
<dbReference type="Proteomes" id="UP000054217">
    <property type="component" value="Unassembled WGS sequence"/>
</dbReference>